<dbReference type="AlphaFoldDB" id="A0A8H5CTZ7"/>
<dbReference type="PROSITE" id="PS01095">
    <property type="entry name" value="GH18_1"/>
    <property type="match status" value="1"/>
</dbReference>
<dbReference type="InterPro" id="IPR017853">
    <property type="entry name" value="GH"/>
</dbReference>
<dbReference type="InterPro" id="IPR050314">
    <property type="entry name" value="Glycosyl_Hydrlase_18"/>
</dbReference>
<proteinExistence type="inferred from homology"/>
<evidence type="ECO:0000256" key="8">
    <source>
        <dbReference type="RuleBase" id="RU004453"/>
    </source>
</evidence>
<comment type="catalytic activity">
    <reaction evidence="1">
        <text>Random endo-hydrolysis of N-acetyl-beta-D-glucosaminide (1-&gt;4)-beta-linkages in chitin and chitodextrins.</text>
        <dbReference type="EC" id="3.2.1.14"/>
    </reaction>
</comment>
<dbReference type="InterPro" id="IPR001683">
    <property type="entry name" value="PX_dom"/>
</dbReference>
<dbReference type="Gene3D" id="3.20.20.80">
    <property type="entry name" value="Glycosidases"/>
    <property type="match status" value="1"/>
</dbReference>
<dbReference type="GO" id="GO:0008061">
    <property type="term" value="F:chitin binding"/>
    <property type="evidence" value="ECO:0007669"/>
    <property type="project" value="InterPro"/>
</dbReference>
<dbReference type="GO" id="GO:0006032">
    <property type="term" value="P:chitin catabolic process"/>
    <property type="evidence" value="ECO:0007669"/>
    <property type="project" value="UniProtKB-KW"/>
</dbReference>
<dbReference type="InterPro" id="IPR036871">
    <property type="entry name" value="PX_dom_sf"/>
</dbReference>
<dbReference type="Gene3D" id="3.10.50.10">
    <property type="match status" value="1"/>
</dbReference>
<evidence type="ECO:0008006" key="14">
    <source>
        <dbReference type="Google" id="ProtNLM"/>
    </source>
</evidence>
<comment type="caution">
    <text evidence="12">The sequence shown here is derived from an EMBL/GenBank/DDBJ whole genome shotgun (WGS) entry which is preliminary data.</text>
</comment>
<feature type="region of interest" description="Disordered" evidence="9">
    <location>
        <begin position="421"/>
        <end position="456"/>
    </location>
</feature>
<dbReference type="InterPro" id="IPR029070">
    <property type="entry name" value="Chitinase_insertion_sf"/>
</dbReference>
<dbReference type="SUPFAM" id="SSF51445">
    <property type="entry name" value="(Trans)glycosidases"/>
    <property type="match status" value="1"/>
</dbReference>
<dbReference type="Pfam" id="PF00787">
    <property type="entry name" value="PX"/>
    <property type="match status" value="1"/>
</dbReference>
<dbReference type="PANTHER" id="PTHR11177:SF317">
    <property type="entry name" value="CHITINASE 12-RELATED"/>
    <property type="match status" value="1"/>
</dbReference>
<evidence type="ECO:0000256" key="2">
    <source>
        <dbReference type="ARBA" id="ARBA00022801"/>
    </source>
</evidence>
<keyword evidence="5 7" id="KW-0326">Glycosidase</keyword>
<dbReference type="Gene3D" id="3.30.1520.10">
    <property type="entry name" value="Phox-like domain"/>
    <property type="match status" value="1"/>
</dbReference>
<dbReference type="PROSITE" id="PS51910">
    <property type="entry name" value="GH18_2"/>
    <property type="match status" value="1"/>
</dbReference>
<reference evidence="12 13" key="1">
    <citation type="journal article" date="2020" name="ISME J.">
        <title>Uncovering the hidden diversity of litter-decomposition mechanisms in mushroom-forming fungi.</title>
        <authorList>
            <person name="Floudas D."/>
            <person name="Bentzer J."/>
            <person name="Ahren D."/>
            <person name="Johansson T."/>
            <person name="Persson P."/>
            <person name="Tunlid A."/>
        </authorList>
    </citation>
    <scope>NUCLEOTIDE SEQUENCE [LARGE SCALE GENOMIC DNA]</scope>
    <source>
        <strain evidence="12 13">CBS 146.42</strain>
    </source>
</reference>
<comment type="similarity">
    <text evidence="8">Belongs to the glycosyl hydrolase 18 family.</text>
</comment>
<keyword evidence="4" id="KW-0119">Carbohydrate metabolism</keyword>
<dbReference type="OrthoDB" id="73875at2759"/>
<dbReference type="InterPro" id="IPR001579">
    <property type="entry name" value="Glyco_hydro_18_chit_AS"/>
</dbReference>
<dbReference type="Proteomes" id="UP000559027">
    <property type="component" value="Unassembled WGS sequence"/>
</dbReference>
<dbReference type="SUPFAM" id="SSF64268">
    <property type="entry name" value="PX domain"/>
    <property type="match status" value="1"/>
</dbReference>
<sequence length="567" mass="61546">MPIFSKVCITGHTTSSAPYPHILYALTVTLENGTRYEVFRRFSEFVTLHTSLRDPYSLPAKHTLTNLVPSAWVNDELITERKEGLALYTHSILQSTEIQDHPILVQFLTPGPFAPFGMPQIECRAPIVRMESRSLASVAVDPTQSRPLSIKSEPDQDGTKIAGSGIAIAGAYYPTWAVDTLEPEKIAFSKYDVIFFAFITPNGVAGIDWDNDSKDVLRRLVAAARSGTNTTRIVISMDRMYPTGGWSGCHWMSQAVSTPSNRAKLCEGIVGIINTFGLDGIDIDWEYPNDTGSGNPHSPSDSTNLLSLVKLLRNVLGSTRIISAAVTHMPWRGADGKPLRNVSEFAKYMNFVNIMNYDVFGASDPPGPNAPLENRCGTSVQPEANARAALSQWTKAGMPASKLLLGLPLYGYVAHSNAKKLSGSSVPTYQSSTSSPGAHPRGPPVPIPRTGAAPPGDLSRLWGQQISFNQLLLSGVLHKKTDGTYDSANGFTMSWDDCSDTPFLFNQARMTVVTYDDTWSLFDKAKFAKEAGMGGCFTWSLDQDDGIALQNVILAGLGKATKATQLG</sequence>
<dbReference type="InterPro" id="IPR001223">
    <property type="entry name" value="Glyco_hydro18_cat"/>
</dbReference>
<evidence type="ECO:0000256" key="9">
    <source>
        <dbReference type="SAM" id="MobiDB-lite"/>
    </source>
</evidence>
<keyword evidence="2 7" id="KW-0378">Hydrolase</keyword>
<evidence type="ECO:0000256" key="3">
    <source>
        <dbReference type="ARBA" id="ARBA00023024"/>
    </source>
</evidence>
<name>A0A8H5CTZ7_9AGAR</name>
<keyword evidence="3" id="KW-0146">Chitin degradation</keyword>
<gene>
    <name evidence="12" type="ORF">D9756_009917</name>
</gene>
<evidence type="ECO:0000256" key="5">
    <source>
        <dbReference type="ARBA" id="ARBA00023295"/>
    </source>
</evidence>
<keyword evidence="6" id="KW-0624">Polysaccharide degradation</keyword>
<feature type="domain" description="PX" evidence="10">
    <location>
        <begin position="2"/>
        <end position="115"/>
    </location>
</feature>
<dbReference type="InterPro" id="IPR011583">
    <property type="entry name" value="Chitinase_II/V-like_cat"/>
</dbReference>
<dbReference type="Pfam" id="PF00704">
    <property type="entry name" value="Glyco_hydro_18"/>
    <property type="match status" value="1"/>
</dbReference>
<feature type="domain" description="GH18" evidence="11">
    <location>
        <begin position="167"/>
        <end position="560"/>
    </location>
</feature>
<evidence type="ECO:0000313" key="12">
    <source>
        <dbReference type="EMBL" id="KAF5347319.1"/>
    </source>
</evidence>
<evidence type="ECO:0000259" key="11">
    <source>
        <dbReference type="PROSITE" id="PS51910"/>
    </source>
</evidence>
<evidence type="ECO:0000256" key="7">
    <source>
        <dbReference type="RuleBase" id="RU000489"/>
    </source>
</evidence>
<dbReference type="PROSITE" id="PS50195">
    <property type="entry name" value="PX"/>
    <property type="match status" value="1"/>
</dbReference>
<keyword evidence="13" id="KW-1185">Reference proteome</keyword>
<dbReference type="SMART" id="SM00636">
    <property type="entry name" value="Glyco_18"/>
    <property type="match status" value="1"/>
</dbReference>
<dbReference type="PANTHER" id="PTHR11177">
    <property type="entry name" value="CHITINASE"/>
    <property type="match status" value="1"/>
</dbReference>
<dbReference type="EMBL" id="JAACJO010000026">
    <property type="protein sequence ID" value="KAF5347319.1"/>
    <property type="molecule type" value="Genomic_DNA"/>
</dbReference>
<evidence type="ECO:0000259" key="10">
    <source>
        <dbReference type="PROSITE" id="PS50195"/>
    </source>
</evidence>
<accession>A0A8H5CTZ7</accession>
<dbReference type="GO" id="GO:0005576">
    <property type="term" value="C:extracellular region"/>
    <property type="evidence" value="ECO:0007669"/>
    <property type="project" value="TreeGrafter"/>
</dbReference>
<organism evidence="12 13">
    <name type="scientific">Leucocoprinus leucothites</name>
    <dbReference type="NCBI Taxonomy" id="201217"/>
    <lineage>
        <taxon>Eukaryota</taxon>
        <taxon>Fungi</taxon>
        <taxon>Dikarya</taxon>
        <taxon>Basidiomycota</taxon>
        <taxon>Agaricomycotina</taxon>
        <taxon>Agaricomycetes</taxon>
        <taxon>Agaricomycetidae</taxon>
        <taxon>Agaricales</taxon>
        <taxon>Agaricineae</taxon>
        <taxon>Agaricaceae</taxon>
        <taxon>Leucocoprinus</taxon>
    </lineage>
</organism>
<feature type="compositionally biased region" description="Low complexity" evidence="9">
    <location>
        <begin position="422"/>
        <end position="436"/>
    </location>
</feature>
<dbReference type="GO" id="GO:0035091">
    <property type="term" value="F:phosphatidylinositol binding"/>
    <property type="evidence" value="ECO:0007669"/>
    <property type="project" value="InterPro"/>
</dbReference>
<evidence type="ECO:0000256" key="6">
    <source>
        <dbReference type="ARBA" id="ARBA00023326"/>
    </source>
</evidence>
<protein>
    <recommendedName>
        <fullName evidence="14">Chitinase</fullName>
    </recommendedName>
</protein>
<evidence type="ECO:0000256" key="1">
    <source>
        <dbReference type="ARBA" id="ARBA00000822"/>
    </source>
</evidence>
<evidence type="ECO:0000256" key="4">
    <source>
        <dbReference type="ARBA" id="ARBA00023277"/>
    </source>
</evidence>
<dbReference type="GO" id="GO:0008843">
    <property type="term" value="F:endochitinase activity"/>
    <property type="evidence" value="ECO:0007669"/>
    <property type="project" value="UniProtKB-EC"/>
</dbReference>
<evidence type="ECO:0000313" key="13">
    <source>
        <dbReference type="Proteomes" id="UP000559027"/>
    </source>
</evidence>
<dbReference type="GO" id="GO:0000272">
    <property type="term" value="P:polysaccharide catabolic process"/>
    <property type="evidence" value="ECO:0007669"/>
    <property type="project" value="UniProtKB-KW"/>
</dbReference>